<reference evidence="2 3" key="1">
    <citation type="journal article" date="2014" name="PLoS Genet.">
        <title>Phylogenetically driven sequencing of extremely halophilic archaea reveals strategies for static and dynamic osmo-response.</title>
        <authorList>
            <person name="Becker E.A."/>
            <person name="Seitzer P.M."/>
            <person name="Tritt A."/>
            <person name="Larsen D."/>
            <person name="Krusor M."/>
            <person name="Yao A.I."/>
            <person name="Wu D."/>
            <person name="Madern D."/>
            <person name="Eisen J.A."/>
            <person name="Darling A.E."/>
            <person name="Facciotti M.T."/>
        </authorList>
    </citation>
    <scope>NUCLEOTIDE SEQUENCE [LARGE SCALE GENOMIC DNA]</scope>
    <source>
        <strain evidence="2 3">JCM 12255</strain>
    </source>
</reference>
<dbReference type="AlphaFoldDB" id="L9X8E8"/>
<accession>L9X8E8</accession>
<gene>
    <name evidence="2" type="ORF">C493_07514</name>
</gene>
<dbReference type="STRING" id="1227499.C493_07514"/>
<comment type="caution">
    <text evidence="2">The sequence shown here is derived from an EMBL/GenBank/DDBJ whole genome shotgun (WGS) entry which is preliminary data.</text>
</comment>
<dbReference type="EMBL" id="AOHZ01000040">
    <property type="protein sequence ID" value="ELY57721.1"/>
    <property type="molecule type" value="Genomic_DNA"/>
</dbReference>
<evidence type="ECO:0000313" key="2">
    <source>
        <dbReference type="EMBL" id="ELY57721.1"/>
    </source>
</evidence>
<feature type="region of interest" description="Disordered" evidence="1">
    <location>
        <begin position="19"/>
        <end position="55"/>
    </location>
</feature>
<organism evidence="2 3">
    <name type="scientific">Natronolimnohabitans innermongolicus JCM 12255</name>
    <dbReference type="NCBI Taxonomy" id="1227499"/>
    <lineage>
        <taxon>Archaea</taxon>
        <taxon>Methanobacteriati</taxon>
        <taxon>Methanobacteriota</taxon>
        <taxon>Stenosarchaea group</taxon>
        <taxon>Halobacteria</taxon>
        <taxon>Halobacteriales</taxon>
        <taxon>Natrialbaceae</taxon>
        <taxon>Natronolimnohabitans</taxon>
    </lineage>
</organism>
<feature type="region of interest" description="Disordered" evidence="1">
    <location>
        <begin position="119"/>
        <end position="150"/>
    </location>
</feature>
<feature type="compositionally biased region" description="Basic residues" evidence="1">
    <location>
        <begin position="31"/>
        <end position="47"/>
    </location>
</feature>
<proteinExistence type="predicted"/>
<evidence type="ECO:0000256" key="1">
    <source>
        <dbReference type="SAM" id="MobiDB-lite"/>
    </source>
</evidence>
<keyword evidence="3" id="KW-1185">Reference proteome</keyword>
<evidence type="ECO:0000313" key="3">
    <source>
        <dbReference type="Proteomes" id="UP000011602"/>
    </source>
</evidence>
<sequence length="200" mass="22157">MEQFLEVVDLIDAGGWTHGYASNEERESRSSRTRRRLGSNGRGRRSRSRDGRRLDGQCATLSERHATAGRVVFPLVRVRSHDRGNGRTILLSSSNDSAHTAATRRNRFHSVRRAERLYLGDPRGSRNETDGRGDRPPGRPARTVEERRHGRGPIRELEFVRLGRIDTASPSGVGFVAGGLAALVEAGFEGEKVEAYGRNA</sequence>
<protein>
    <submittedName>
        <fullName evidence="2">Uncharacterized protein</fullName>
    </submittedName>
</protein>
<name>L9X8E8_9EURY</name>
<dbReference type="Proteomes" id="UP000011602">
    <property type="component" value="Unassembled WGS sequence"/>
</dbReference>